<gene>
    <name evidence="3" type="ORF">SAMN04487905_101305</name>
</gene>
<evidence type="ECO:0000313" key="4">
    <source>
        <dbReference type="Proteomes" id="UP000199497"/>
    </source>
</evidence>
<accession>A0A1H0NXP7</accession>
<dbReference type="RefSeq" id="WP_092596554.1">
    <property type="nucleotide sequence ID" value="NZ_FNJR01000001.1"/>
</dbReference>
<evidence type="ECO:0008006" key="5">
    <source>
        <dbReference type="Google" id="ProtNLM"/>
    </source>
</evidence>
<dbReference type="STRING" id="405564.SAMN04487905_101305"/>
<proteinExistence type="predicted"/>
<feature type="region of interest" description="Disordered" evidence="1">
    <location>
        <begin position="1"/>
        <end position="23"/>
    </location>
</feature>
<dbReference type="EMBL" id="FNJR01000001">
    <property type="protein sequence ID" value="SDO97552.1"/>
    <property type="molecule type" value="Genomic_DNA"/>
</dbReference>
<evidence type="ECO:0000256" key="1">
    <source>
        <dbReference type="SAM" id="MobiDB-lite"/>
    </source>
</evidence>
<dbReference type="Pfam" id="PF03995">
    <property type="entry name" value="Inhibitor_I36"/>
    <property type="match status" value="1"/>
</dbReference>
<reference evidence="4" key="1">
    <citation type="submission" date="2016-10" db="EMBL/GenBank/DDBJ databases">
        <authorList>
            <person name="Varghese N."/>
            <person name="Submissions S."/>
        </authorList>
    </citation>
    <scope>NUCLEOTIDE SEQUENCE [LARGE SCALE GENOMIC DNA]</scope>
    <source>
        <strain evidence="4">DSM 46732</strain>
    </source>
</reference>
<organism evidence="3 4">
    <name type="scientific">Actinopolyspora xinjiangensis</name>
    <dbReference type="NCBI Taxonomy" id="405564"/>
    <lineage>
        <taxon>Bacteria</taxon>
        <taxon>Bacillati</taxon>
        <taxon>Actinomycetota</taxon>
        <taxon>Actinomycetes</taxon>
        <taxon>Actinopolysporales</taxon>
        <taxon>Actinopolysporaceae</taxon>
        <taxon>Actinopolyspora</taxon>
    </lineage>
</organism>
<protein>
    <recommendedName>
        <fullName evidence="5">Peptidase inhibitor family I36</fullName>
    </recommendedName>
</protein>
<feature type="signal peptide" evidence="2">
    <location>
        <begin position="1"/>
        <end position="49"/>
    </location>
</feature>
<sequence length="147" mass="16076">MRVLSPGRYSHDEPASSPLRDPLTTRPARALLPLLTALLLGAVAHPAQAGAVTDTPQPCDLGVFCAWPTVDYGGERRSMDLRSTNMEECVRLGGDVEARSFVNRMDRPVTVYQDARCATTADFSTYPSGSFVPRAPYVVRAVKVWTH</sequence>
<name>A0A1H0NXP7_9ACTN</name>
<dbReference type="AlphaFoldDB" id="A0A1H0NXP7"/>
<dbReference type="Proteomes" id="UP000199497">
    <property type="component" value="Unassembled WGS sequence"/>
</dbReference>
<keyword evidence="4" id="KW-1185">Reference proteome</keyword>
<evidence type="ECO:0000313" key="3">
    <source>
        <dbReference type="EMBL" id="SDO97552.1"/>
    </source>
</evidence>
<feature type="chain" id="PRO_5011529779" description="Peptidase inhibitor family I36" evidence="2">
    <location>
        <begin position="50"/>
        <end position="147"/>
    </location>
</feature>
<evidence type="ECO:0000256" key="2">
    <source>
        <dbReference type="SAM" id="SignalP"/>
    </source>
</evidence>
<keyword evidence="2" id="KW-0732">Signal</keyword>
<dbReference type="OrthoDB" id="5196292at2"/>